<proteinExistence type="predicted"/>
<feature type="region of interest" description="Disordered" evidence="1">
    <location>
        <begin position="65"/>
        <end position="93"/>
    </location>
</feature>
<reference evidence="2 3" key="1">
    <citation type="journal article" date="2024" name="BMC Genomics">
        <title>De novo assembly and annotation of Popillia japonica's genome with initial clues to its potential as an invasive pest.</title>
        <authorList>
            <person name="Cucini C."/>
            <person name="Boschi S."/>
            <person name="Funari R."/>
            <person name="Cardaioli E."/>
            <person name="Iannotti N."/>
            <person name="Marturano G."/>
            <person name="Paoli F."/>
            <person name="Bruttini M."/>
            <person name="Carapelli A."/>
            <person name="Frati F."/>
            <person name="Nardi F."/>
        </authorList>
    </citation>
    <scope>NUCLEOTIDE SEQUENCE [LARGE SCALE GENOMIC DNA]</scope>
    <source>
        <strain evidence="2">DMR45628</strain>
    </source>
</reference>
<accession>A0AAW1N6Z7</accession>
<evidence type="ECO:0000313" key="3">
    <source>
        <dbReference type="Proteomes" id="UP001458880"/>
    </source>
</evidence>
<sequence>MAVKTLMICASVQRTAVTEVDIVKVKELMPENRYYSLREVAQELSITRISWYDFGQYFEGEMRRSRACSKRTKQQSRKGLVPKELNNSREKRR</sequence>
<dbReference type="EMBL" id="JASPKY010000013">
    <property type="protein sequence ID" value="KAK9753527.1"/>
    <property type="molecule type" value="Genomic_DNA"/>
</dbReference>
<feature type="compositionally biased region" description="Basic residues" evidence="1">
    <location>
        <begin position="65"/>
        <end position="76"/>
    </location>
</feature>
<dbReference type="AlphaFoldDB" id="A0AAW1N6Z7"/>
<organism evidence="2 3">
    <name type="scientific">Popillia japonica</name>
    <name type="common">Japanese beetle</name>
    <dbReference type="NCBI Taxonomy" id="7064"/>
    <lineage>
        <taxon>Eukaryota</taxon>
        <taxon>Metazoa</taxon>
        <taxon>Ecdysozoa</taxon>
        <taxon>Arthropoda</taxon>
        <taxon>Hexapoda</taxon>
        <taxon>Insecta</taxon>
        <taxon>Pterygota</taxon>
        <taxon>Neoptera</taxon>
        <taxon>Endopterygota</taxon>
        <taxon>Coleoptera</taxon>
        <taxon>Polyphaga</taxon>
        <taxon>Scarabaeiformia</taxon>
        <taxon>Scarabaeidae</taxon>
        <taxon>Rutelinae</taxon>
        <taxon>Popillia</taxon>
    </lineage>
</organism>
<dbReference type="Proteomes" id="UP001458880">
    <property type="component" value="Unassembled WGS sequence"/>
</dbReference>
<protein>
    <submittedName>
        <fullName evidence="2">Uncharacterized protein</fullName>
    </submittedName>
</protein>
<evidence type="ECO:0000313" key="2">
    <source>
        <dbReference type="EMBL" id="KAK9753527.1"/>
    </source>
</evidence>
<evidence type="ECO:0000256" key="1">
    <source>
        <dbReference type="SAM" id="MobiDB-lite"/>
    </source>
</evidence>
<name>A0AAW1N6Z7_POPJA</name>
<keyword evidence="3" id="KW-1185">Reference proteome</keyword>
<comment type="caution">
    <text evidence="2">The sequence shown here is derived from an EMBL/GenBank/DDBJ whole genome shotgun (WGS) entry which is preliminary data.</text>
</comment>
<gene>
    <name evidence="2" type="ORF">QE152_g2016</name>
</gene>